<name>A0A8J5X843_DIALT</name>
<dbReference type="PANTHER" id="PTHR12735">
    <property type="entry name" value="BOLA-LIKE PROTEIN-RELATED"/>
    <property type="match status" value="1"/>
</dbReference>
<dbReference type="InterPro" id="IPR036065">
    <property type="entry name" value="BolA-like_sf"/>
</dbReference>
<dbReference type="GO" id="GO:0051604">
    <property type="term" value="P:protein maturation"/>
    <property type="evidence" value="ECO:0007669"/>
    <property type="project" value="InterPro"/>
</dbReference>
<dbReference type="GO" id="GO:0005634">
    <property type="term" value="C:nucleus"/>
    <property type="evidence" value="ECO:0007669"/>
    <property type="project" value="TreeGrafter"/>
</dbReference>
<comment type="similarity">
    <text evidence="1">Belongs to the BolA/IbaG family.</text>
</comment>
<dbReference type="EMBL" id="JAGTXO010000057">
    <property type="protein sequence ID" value="KAG8458112.1"/>
    <property type="molecule type" value="Genomic_DNA"/>
</dbReference>
<reference evidence="2" key="1">
    <citation type="submission" date="2021-05" db="EMBL/GenBank/DDBJ databases">
        <title>The genome of the haptophyte Pavlova lutheri (Diacronema luteri, Pavlovales) - a model for lipid biosynthesis in eukaryotic algae.</title>
        <authorList>
            <person name="Hulatt C.J."/>
            <person name="Posewitz M.C."/>
        </authorList>
    </citation>
    <scope>NUCLEOTIDE SEQUENCE</scope>
    <source>
        <strain evidence="2">NIVA-4/92</strain>
    </source>
</reference>
<evidence type="ECO:0000256" key="1">
    <source>
        <dbReference type="RuleBase" id="RU003860"/>
    </source>
</evidence>
<dbReference type="Proteomes" id="UP000751190">
    <property type="component" value="Unassembled WGS sequence"/>
</dbReference>
<dbReference type="OMA" id="PRHKLYK"/>
<dbReference type="OrthoDB" id="4983at2759"/>
<evidence type="ECO:0008006" key="4">
    <source>
        <dbReference type="Google" id="ProtNLM"/>
    </source>
</evidence>
<dbReference type="PANTHER" id="PTHR12735:SF27">
    <property type="entry name" value="BOLA-LIKE PROTEIN 2"/>
    <property type="match status" value="1"/>
</dbReference>
<comment type="caution">
    <text evidence="2">The sequence shown here is derived from an EMBL/GenBank/DDBJ whole genome shotgun (WGS) entry which is preliminary data.</text>
</comment>
<dbReference type="GO" id="GO:0005829">
    <property type="term" value="C:cytosol"/>
    <property type="evidence" value="ECO:0007669"/>
    <property type="project" value="TreeGrafter"/>
</dbReference>
<dbReference type="Gene3D" id="3.10.20.90">
    <property type="entry name" value="Phosphatidylinositol 3-kinase Catalytic Subunit, Chain A, domain 1"/>
    <property type="match status" value="1"/>
</dbReference>
<dbReference type="GO" id="GO:0006879">
    <property type="term" value="P:intracellular iron ion homeostasis"/>
    <property type="evidence" value="ECO:0007669"/>
    <property type="project" value="InterPro"/>
</dbReference>
<organism evidence="2 3">
    <name type="scientific">Diacronema lutheri</name>
    <name type="common">Unicellular marine alga</name>
    <name type="synonym">Monochrysis lutheri</name>
    <dbReference type="NCBI Taxonomy" id="2081491"/>
    <lineage>
        <taxon>Eukaryota</taxon>
        <taxon>Haptista</taxon>
        <taxon>Haptophyta</taxon>
        <taxon>Pavlovophyceae</taxon>
        <taxon>Pavlovales</taxon>
        <taxon>Pavlovaceae</taxon>
        <taxon>Diacronema</taxon>
    </lineage>
</organism>
<keyword evidence="3" id="KW-1185">Reference proteome</keyword>
<gene>
    <name evidence="2" type="ORF">KFE25_012772</name>
</gene>
<accession>A0A8J5X843</accession>
<protein>
    <recommendedName>
        <fullName evidence="4">BolA-like protein</fullName>
    </recommendedName>
</protein>
<dbReference type="InterPro" id="IPR002634">
    <property type="entry name" value="BolA"/>
</dbReference>
<dbReference type="InterPro" id="IPR045115">
    <property type="entry name" value="BOL2"/>
</dbReference>
<dbReference type="Pfam" id="PF01722">
    <property type="entry name" value="BolA"/>
    <property type="match status" value="1"/>
</dbReference>
<evidence type="ECO:0000313" key="2">
    <source>
        <dbReference type="EMBL" id="KAG8458112.1"/>
    </source>
</evidence>
<sequence>MPSSGERVKALLAGSALAPTVLEVEDVSDGCGAKFEVVVVSANFEGKKLLERHRDVHEALGAEMGEIHALVLKTWTPEQHAAKTRPDA</sequence>
<proteinExistence type="inferred from homology"/>
<dbReference type="SUPFAM" id="SSF82657">
    <property type="entry name" value="BolA-like"/>
    <property type="match status" value="1"/>
</dbReference>
<dbReference type="AlphaFoldDB" id="A0A8J5X843"/>
<evidence type="ECO:0000313" key="3">
    <source>
        <dbReference type="Proteomes" id="UP000751190"/>
    </source>
</evidence>
<dbReference type="GO" id="GO:0051537">
    <property type="term" value="F:2 iron, 2 sulfur cluster binding"/>
    <property type="evidence" value="ECO:0007669"/>
    <property type="project" value="InterPro"/>
</dbReference>